<dbReference type="PRINTS" id="PR00131">
    <property type="entry name" value="GLHYDRLASE1"/>
</dbReference>
<evidence type="ECO:0000256" key="3">
    <source>
        <dbReference type="ARBA" id="ARBA00023295"/>
    </source>
</evidence>
<dbReference type="InterPro" id="IPR001360">
    <property type="entry name" value="Glyco_hydro_1"/>
</dbReference>
<gene>
    <name evidence="6" type="primary">LCT</name>
    <name evidence="6" type="ORF">BLAG_LOCUS1175</name>
</gene>
<comment type="similarity">
    <text evidence="1 4">Belongs to the glycosyl hydrolase 1 family.</text>
</comment>
<feature type="signal peptide" evidence="5">
    <location>
        <begin position="1"/>
        <end position="16"/>
    </location>
</feature>
<evidence type="ECO:0000313" key="6">
    <source>
        <dbReference type="EMBL" id="CAH1230913.1"/>
    </source>
</evidence>
<dbReference type="GO" id="GO:0004553">
    <property type="term" value="F:hydrolase activity, hydrolyzing O-glycosyl compounds"/>
    <property type="evidence" value="ECO:0007669"/>
    <property type="project" value="InterPro"/>
</dbReference>
<dbReference type="Proteomes" id="UP000838412">
    <property type="component" value="Chromosome 1"/>
</dbReference>
<dbReference type="InterPro" id="IPR033132">
    <property type="entry name" value="GH_1_N_CS"/>
</dbReference>
<evidence type="ECO:0000256" key="2">
    <source>
        <dbReference type="ARBA" id="ARBA00022801"/>
    </source>
</evidence>
<dbReference type="OrthoDB" id="65569at2759"/>
<feature type="chain" id="PRO_5035454997" evidence="5">
    <location>
        <begin position="17"/>
        <end position="482"/>
    </location>
</feature>
<accession>A0A8J9YQF5</accession>
<reference evidence="6" key="1">
    <citation type="submission" date="2022-01" db="EMBL/GenBank/DDBJ databases">
        <authorList>
            <person name="Braso-Vives M."/>
        </authorList>
    </citation>
    <scope>NUCLEOTIDE SEQUENCE</scope>
</reference>
<evidence type="ECO:0000256" key="5">
    <source>
        <dbReference type="SAM" id="SignalP"/>
    </source>
</evidence>
<dbReference type="Gene3D" id="3.20.20.80">
    <property type="entry name" value="Glycosidases"/>
    <property type="match status" value="2"/>
</dbReference>
<dbReference type="PANTHER" id="PTHR10353">
    <property type="entry name" value="GLYCOSYL HYDROLASE"/>
    <property type="match status" value="1"/>
</dbReference>
<dbReference type="PROSITE" id="PS00653">
    <property type="entry name" value="GLYCOSYL_HYDROL_F1_2"/>
    <property type="match status" value="1"/>
</dbReference>
<dbReference type="FunFam" id="3.20.20.80:FF:000493">
    <property type="entry name" value="Uncharacterized protein"/>
    <property type="match status" value="1"/>
</dbReference>
<proteinExistence type="inferred from homology"/>
<dbReference type="EMBL" id="OV696686">
    <property type="protein sequence ID" value="CAH1230913.1"/>
    <property type="molecule type" value="Genomic_DNA"/>
</dbReference>
<evidence type="ECO:0000256" key="1">
    <source>
        <dbReference type="ARBA" id="ARBA00010838"/>
    </source>
</evidence>
<name>A0A8J9YQF5_BRALA</name>
<keyword evidence="3" id="KW-0326">Glycosidase</keyword>
<dbReference type="PANTHER" id="PTHR10353:SF36">
    <property type="entry name" value="LP05116P"/>
    <property type="match status" value="1"/>
</dbReference>
<evidence type="ECO:0000256" key="4">
    <source>
        <dbReference type="RuleBase" id="RU003690"/>
    </source>
</evidence>
<evidence type="ECO:0000313" key="7">
    <source>
        <dbReference type="Proteomes" id="UP000838412"/>
    </source>
</evidence>
<dbReference type="InterPro" id="IPR017853">
    <property type="entry name" value="GH"/>
</dbReference>
<dbReference type="SUPFAM" id="SSF51445">
    <property type="entry name" value="(Trans)glycosidases"/>
    <property type="match status" value="1"/>
</dbReference>
<organism evidence="6 7">
    <name type="scientific">Branchiostoma lanceolatum</name>
    <name type="common">Common lancelet</name>
    <name type="synonym">Amphioxus lanceolatum</name>
    <dbReference type="NCBI Taxonomy" id="7740"/>
    <lineage>
        <taxon>Eukaryota</taxon>
        <taxon>Metazoa</taxon>
        <taxon>Chordata</taxon>
        <taxon>Cephalochordata</taxon>
        <taxon>Leptocardii</taxon>
        <taxon>Amphioxiformes</taxon>
        <taxon>Branchiostomatidae</taxon>
        <taxon>Branchiostoma</taxon>
    </lineage>
</organism>
<protein>
    <submittedName>
        <fullName evidence="6">LCT protein</fullName>
    </submittedName>
</protein>
<dbReference type="FunFam" id="3.20.20.80:FF:000266">
    <property type="entry name" value="Lactase-like a"/>
    <property type="match status" value="1"/>
</dbReference>
<dbReference type="Pfam" id="PF00232">
    <property type="entry name" value="Glyco_hydro_1"/>
    <property type="match status" value="1"/>
</dbReference>
<dbReference type="AlphaFoldDB" id="A0A8J9YQF5"/>
<keyword evidence="7" id="KW-1185">Reference proteome</keyword>
<sequence length="482" mass="55234">MLYIWTLSVLLTTACGAVYDYGAYDPARDDFRPGTFPDCFIWSTATASYQIEGGWNTDGKGQSIWDVFSHRPGKVQRGDTGDVACDSYNRYRDDVQLMKAMGLKHYRFSLSWPRIFPDGTLAGGVNQDGVDYYNRLIDELIANGIAPMVTLYHWDLPQALHEKYGGWMNEAIVDDYHNYATFAFQTFGDRAHTKAWHTYDTTFRHLQGGKVGITLNLLWKEPRDPDLPADVEATDRALQIYSRWFAQPIFGNGEYPPVIQQTLRRLRSVMQLEGLEFSDEDKSSIRGSADFFGLNHYTTGIVANKPIDIQTQSVLESFEETPTPEWPRAQSDWLFAVPWGLRRMLKYIKENFGDPEVFITENGWSDGDVQPPIMEDTGRICYYMTYIDEALKAIEEDGVKVRGYTAWSLLDNFEWAKGYTERFGLHYVNFTDPNRPRTPKQSAKFYSDIIANNGFPDGAEITNMVKDMWMKCRGPKAVKDEL</sequence>
<keyword evidence="2" id="KW-0378">Hydrolase</keyword>
<dbReference type="GO" id="GO:0005975">
    <property type="term" value="P:carbohydrate metabolic process"/>
    <property type="evidence" value="ECO:0007669"/>
    <property type="project" value="InterPro"/>
</dbReference>
<keyword evidence="5" id="KW-0732">Signal</keyword>